<comment type="caution">
    <text evidence="2">The sequence shown here is derived from an EMBL/GenBank/DDBJ whole genome shotgun (WGS) entry which is preliminary data.</text>
</comment>
<dbReference type="OrthoDB" id="5363415at2759"/>
<feature type="non-terminal residue" evidence="2">
    <location>
        <position position="1"/>
    </location>
</feature>
<accession>A0A9P8DYW6</accession>
<dbReference type="InterPro" id="IPR018858">
    <property type="entry name" value="DUF2458"/>
</dbReference>
<feature type="region of interest" description="Disordered" evidence="1">
    <location>
        <begin position="243"/>
        <end position="299"/>
    </location>
</feature>
<reference evidence="2" key="2">
    <citation type="submission" date="2021-08" db="EMBL/GenBank/DDBJ databases">
        <authorList>
            <person name="Gostincar C."/>
            <person name="Sun X."/>
            <person name="Song Z."/>
            <person name="Gunde-Cimerman N."/>
        </authorList>
    </citation>
    <scope>NUCLEOTIDE SEQUENCE</scope>
    <source>
        <strain evidence="2">EXF-9911</strain>
    </source>
</reference>
<feature type="compositionally biased region" description="Basic residues" evidence="1">
    <location>
        <begin position="280"/>
        <end position="289"/>
    </location>
</feature>
<reference evidence="2" key="1">
    <citation type="journal article" date="2021" name="J Fungi (Basel)">
        <title>Virulence traits and population genomics of the black yeast Aureobasidium melanogenum.</title>
        <authorList>
            <person name="Cernosa A."/>
            <person name="Sun X."/>
            <person name="Gostincar C."/>
            <person name="Fang C."/>
            <person name="Gunde-Cimerman N."/>
            <person name="Song Z."/>
        </authorList>
    </citation>
    <scope>NUCLEOTIDE SEQUENCE</scope>
    <source>
        <strain evidence="2">EXF-9911</strain>
    </source>
</reference>
<feature type="compositionally biased region" description="Polar residues" evidence="1">
    <location>
        <begin position="96"/>
        <end position="110"/>
    </location>
</feature>
<dbReference type="Pfam" id="PF10454">
    <property type="entry name" value="DUF2458"/>
    <property type="match status" value="1"/>
</dbReference>
<protein>
    <submittedName>
        <fullName evidence="2">Uncharacterized protein</fullName>
    </submittedName>
</protein>
<feature type="region of interest" description="Disordered" evidence="1">
    <location>
        <begin position="17"/>
        <end position="110"/>
    </location>
</feature>
<name>A0A9P8DYW6_AURME</name>
<feature type="compositionally biased region" description="Low complexity" evidence="1">
    <location>
        <begin position="37"/>
        <end position="76"/>
    </location>
</feature>
<gene>
    <name evidence="2" type="ORF">KCU76_g18215</name>
</gene>
<dbReference type="EMBL" id="JAHFXF010001567">
    <property type="protein sequence ID" value="KAG9665815.1"/>
    <property type="molecule type" value="Genomic_DNA"/>
</dbReference>
<evidence type="ECO:0000313" key="2">
    <source>
        <dbReference type="EMBL" id="KAG9665815.1"/>
    </source>
</evidence>
<organism evidence="2 3">
    <name type="scientific">Aureobasidium melanogenum</name>
    <name type="common">Aureobasidium pullulans var. melanogenum</name>
    <dbReference type="NCBI Taxonomy" id="46634"/>
    <lineage>
        <taxon>Eukaryota</taxon>
        <taxon>Fungi</taxon>
        <taxon>Dikarya</taxon>
        <taxon>Ascomycota</taxon>
        <taxon>Pezizomycotina</taxon>
        <taxon>Dothideomycetes</taxon>
        <taxon>Dothideomycetidae</taxon>
        <taxon>Dothideales</taxon>
        <taxon>Saccotheciaceae</taxon>
        <taxon>Aureobasidium</taxon>
    </lineage>
</organism>
<proteinExistence type="predicted"/>
<evidence type="ECO:0000313" key="3">
    <source>
        <dbReference type="Proteomes" id="UP000779574"/>
    </source>
</evidence>
<dbReference type="Proteomes" id="UP000779574">
    <property type="component" value="Unassembled WGS sequence"/>
</dbReference>
<sequence length="416" mass="47022">MADPTVPPDLASILATLAQFAPQQQQDQQQTPPPLATTPTITDPRLQRRQQSQNLQPTAQSWNQIQNQPQQNESQSTTSYNPQAAVFQPVNPQGRAPSQKSRTSAPQQQEQTIIDPATITEWSAGLRCVTKIAAQNPMFAEKIRGLINDQRRNEMQWYSSRQALKQMQAKRSTSTNELQNIFKTIGSTNTLTTPQTPEEKAAELAAFDQKLYKAQLDMNESMSQVLKHLGVPFFGTHAALILPDHDGNDGEKSEVVDVQGDRPKWSPRITDPEPKQTKETRKKNGHTSKRNNGPTNLHLSHKSQNHIFWQQQQHQYNNLIHFFCHQILKRRLGSCTINTYLSNKPNAIFTHNILLRNRHGNPLSSICNICSSAAPNPTNKRQHCQRHKKKHLHTPDLLSLQSSRKLLIDPSPLCSL</sequence>
<dbReference type="AlphaFoldDB" id="A0A9P8DYW6"/>
<feature type="compositionally biased region" description="Low complexity" evidence="1">
    <location>
        <begin position="17"/>
        <end position="30"/>
    </location>
</feature>
<feature type="compositionally biased region" description="Basic and acidic residues" evidence="1">
    <location>
        <begin position="243"/>
        <end position="279"/>
    </location>
</feature>
<evidence type="ECO:0000256" key="1">
    <source>
        <dbReference type="SAM" id="MobiDB-lite"/>
    </source>
</evidence>